<dbReference type="PANTHER" id="PTHR47331">
    <property type="entry name" value="PHD-TYPE DOMAIN-CONTAINING PROTEIN"/>
    <property type="match status" value="1"/>
</dbReference>
<dbReference type="AlphaFoldDB" id="A0A4C1VRM6"/>
<organism evidence="2 3">
    <name type="scientific">Eumeta variegata</name>
    <name type="common">Bagworm moth</name>
    <name type="synonym">Eumeta japonica</name>
    <dbReference type="NCBI Taxonomy" id="151549"/>
    <lineage>
        <taxon>Eukaryota</taxon>
        <taxon>Metazoa</taxon>
        <taxon>Ecdysozoa</taxon>
        <taxon>Arthropoda</taxon>
        <taxon>Hexapoda</taxon>
        <taxon>Insecta</taxon>
        <taxon>Pterygota</taxon>
        <taxon>Neoptera</taxon>
        <taxon>Endopterygota</taxon>
        <taxon>Lepidoptera</taxon>
        <taxon>Glossata</taxon>
        <taxon>Ditrysia</taxon>
        <taxon>Tineoidea</taxon>
        <taxon>Psychidae</taxon>
        <taxon>Oiketicinae</taxon>
        <taxon>Eumeta</taxon>
    </lineage>
</organism>
<dbReference type="GO" id="GO:0008270">
    <property type="term" value="F:zinc ion binding"/>
    <property type="evidence" value="ECO:0007669"/>
    <property type="project" value="InterPro"/>
</dbReference>
<protein>
    <recommendedName>
        <fullName evidence="4">CCHC-type domain-containing protein</fullName>
    </recommendedName>
</protein>
<dbReference type="Proteomes" id="UP000299102">
    <property type="component" value="Unassembled WGS sequence"/>
</dbReference>
<reference evidence="2 3" key="1">
    <citation type="journal article" date="2019" name="Commun. Biol.">
        <title>The bagworm genome reveals a unique fibroin gene that provides high tensile strength.</title>
        <authorList>
            <person name="Kono N."/>
            <person name="Nakamura H."/>
            <person name="Ohtoshi R."/>
            <person name="Tomita M."/>
            <person name="Numata K."/>
            <person name="Arakawa K."/>
        </authorList>
    </citation>
    <scope>NUCLEOTIDE SEQUENCE [LARGE SCALE GENOMIC DNA]</scope>
</reference>
<keyword evidence="3" id="KW-1185">Reference proteome</keyword>
<evidence type="ECO:0008006" key="4">
    <source>
        <dbReference type="Google" id="ProtNLM"/>
    </source>
</evidence>
<evidence type="ECO:0000313" key="3">
    <source>
        <dbReference type="Proteomes" id="UP000299102"/>
    </source>
</evidence>
<evidence type="ECO:0000313" key="2">
    <source>
        <dbReference type="EMBL" id="GBP40474.1"/>
    </source>
</evidence>
<name>A0A4C1VRM6_EUMVA</name>
<accession>A0A4C1VRM6</accession>
<dbReference type="EMBL" id="BGZK01000381">
    <property type="protein sequence ID" value="GBP40474.1"/>
    <property type="molecule type" value="Genomic_DNA"/>
</dbReference>
<proteinExistence type="predicted"/>
<feature type="region of interest" description="Disordered" evidence="1">
    <location>
        <begin position="195"/>
        <end position="246"/>
    </location>
</feature>
<dbReference type="OrthoDB" id="5983986at2759"/>
<dbReference type="GO" id="GO:0003676">
    <property type="term" value="F:nucleic acid binding"/>
    <property type="evidence" value="ECO:0007669"/>
    <property type="project" value="InterPro"/>
</dbReference>
<gene>
    <name evidence="2" type="ORF">EVAR_25328_1</name>
</gene>
<dbReference type="PANTHER" id="PTHR47331:SF1">
    <property type="entry name" value="GAG-LIKE PROTEIN"/>
    <property type="match status" value="1"/>
</dbReference>
<feature type="compositionally biased region" description="Basic and acidic residues" evidence="1">
    <location>
        <begin position="195"/>
        <end position="219"/>
    </location>
</feature>
<sequence length="246" mass="29257">MLMPRLNLLRNRKRIRQHRRKEYRKCFLHRQIDRENTEPNRSPRPCPVCEKTGHVVTDCETFMKSDLNTGWNLTKNHYLYFNCLKYRNKTHNYRGSRCEIDECRQWLHKLLHFTKKQETKKNEIVTSIWTPERNRCFLKIVPVRISGPKRGIDTYALLDDGSTVTLIDSDLAQQIGARSRNEPFSLSLLCVGTHRSDSENESRNQNIEKRSDQTTRRVEQPTNICNKDRKLTNITASSDKERRRRL</sequence>
<comment type="caution">
    <text evidence="2">The sequence shown here is derived from an EMBL/GenBank/DDBJ whole genome shotgun (WGS) entry which is preliminary data.</text>
</comment>
<dbReference type="SUPFAM" id="SSF57756">
    <property type="entry name" value="Retrovirus zinc finger-like domains"/>
    <property type="match status" value="1"/>
</dbReference>
<evidence type="ECO:0000256" key="1">
    <source>
        <dbReference type="SAM" id="MobiDB-lite"/>
    </source>
</evidence>
<dbReference type="InterPro" id="IPR036875">
    <property type="entry name" value="Znf_CCHC_sf"/>
</dbReference>